<evidence type="ECO:0000313" key="2">
    <source>
        <dbReference type="Proteomes" id="UP000037510"/>
    </source>
</evidence>
<keyword evidence="2" id="KW-1185">Reference proteome</keyword>
<dbReference type="Proteomes" id="UP000037510">
    <property type="component" value="Unassembled WGS sequence"/>
</dbReference>
<dbReference type="STRING" id="104452.A0A0L7K552"/>
<dbReference type="EMBL" id="JTDY01010955">
    <property type="protein sequence ID" value="KOB57846.1"/>
    <property type="molecule type" value="Genomic_DNA"/>
</dbReference>
<protein>
    <submittedName>
        <fullName evidence="1">Cytadhesion</fullName>
    </submittedName>
</protein>
<accession>A0A0L7K552</accession>
<organism evidence="1 2">
    <name type="scientific">Operophtera brumata</name>
    <name type="common">Winter moth</name>
    <name type="synonym">Phalaena brumata</name>
    <dbReference type="NCBI Taxonomy" id="104452"/>
    <lineage>
        <taxon>Eukaryota</taxon>
        <taxon>Metazoa</taxon>
        <taxon>Ecdysozoa</taxon>
        <taxon>Arthropoda</taxon>
        <taxon>Hexapoda</taxon>
        <taxon>Insecta</taxon>
        <taxon>Pterygota</taxon>
        <taxon>Neoptera</taxon>
        <taxon>Endopterygota</taxon>
        <taxon>Lepidoptera</taxon>
        <taxon>Glossata</taxon>
        <taxon>Ditrysia</taxon>
        <taxon>Geometroidea</taxon>
        <taxon>Geometridae</taxon>
        <taxon>Larentiinae</taxon>
        <taxon>Operophtera</taxon>
    </lineage>
</organism>
<evidence type="ECO:0000313" key="1">
    <source>
        <dbReference type="EMBL" id="KOB57846.1"/>
    </source>
</evidence>
<comment type="caution">
    <text evidence="1">The sequence shown here is derived from an EMBL/GenBank/DDBJ whole genome shotgun (WGS) entry which is preliminary data.</text>
</comment>
<proteinExistence type="predicted"/>
<dbReference type="AlphaFoldDB" id="A0A0L7K552"/>
<reference evidence="1 2" key="1">
    <citation type="journal article" date="2015" name="Genome Biol. Evol.">
        <title>The genome of winter moth (Operophtera brumata) provides a genomic perspective on sexual dimorphism and phenology.</title>
        <authorList>
            <person name="Derks M.F."/>
            <person name="Smit S."/>
            <person name="Salis L."/>
            <person name="Schijlen E."/>
            <person name="Bossers A."/>
            <person name="Mateman C."/>
            <person name="Pijl A.S."/>
            <person name="de Ridder D."/>
            <person name="Groenen M.A."/>
            <person name="Visser M.E."/>
            <person name="Megens H.J."/>
        </authorList>
    </citation>
    <scope>NUCLEOTIDE SEQUENCE [LARGE SCALE GENOMIC DNA]</scope>
    <source>
        <strain evidence="1">WM2013NL</strain>
        <tissue evidence="1">Head and thorax</tissue>
    </source>
</reference>
<sequence length="97" mass="11064">MIVYNNTALNVFLYNLPEDMIRIVRMKGCSNLENALSIVTEEVNFKFQYNAKNKILKQTPSQPPIFQNSQNALRPLPVAQGFKPAFNLVQNNNFKCG</sequence>
<gene>
    <name evidence="1" type="ORF">OBRU01_25655</name>
</gene>
<name>A0A0L7K552_OPEBR</name>